<dbReference type="EMBL" id="LDAU01000203">
    <property type="protein sequence ID" value="KRW99848.1"/>
    <property type="molecule type" value="Genomic_DNA"/>
</dbReference>
<accession>A0A0V0QCB5</accession>
<feature type="region of interest" description="Disordered" evidence="2">
    <location>
        <begin position="191"/>
        <end position="224"/>
    </location>
</feature>
<dbReference type="InParanoid" id="A0A0V0QCB5"/>
<keyword evidence="4" id="KW-1185">Reference proteome</keyword>
<feature type="compositionally biased region" description="Basic residues" evidence="2">
    <location>
        <begin position="16"/>
        <end position="35"/>
    </location>
</feature>
<name>A0A0V0QCB5_PSEPJ</name>
<keyword evidence="1" id="KW-0175">Coiled coil</keyword>
<sequence>MESEIQSISDQNSPKPKTKINKIKAPQKFKNHSPNKQKLLNTLEIKTNNKKNNNSNDQQSKNNQNNNQITNTELTQNQTTPPKNLTPQNQQTKNHSKFFPQNQNQNTNKTQKNQTKNQEENLQNNNNNQNNSINNNQNNNNKNLNQNNNISIINSSVSCNESQLKFLDKNNGENIEVKDDDLNQNLENKIESQKFLDETEKEKKQEDNHKTKKNDFRKIQKNQSIDRQNVLQSISQLKQFQGQSKEDEMATQKINEIEKYKQRQKSIMAQPVAKFNAQKNKQQQNQQNSIYQKSISSGESFIQNLKKQKNQEDSIYSYLSILENQSIAEIPPNELELIEMTNLASQLGIDFNLEQKLYSHLLNEMINSHQKILESLKKEHQKLKEQQIFEPKQIPLIQNEVLQNNLLNYYIQKYSENPLKVKNYFQNQKQYMQQTPQEIASKIFDLQIQNKNPSFFWLARLFLAIPLPTNWQEIVLENNQKIYSDSTNYSVQLETHPCLVYLNFLQQTQEKRQKNKVMYLENEIIQETNSTKMKFQDQLFRIYQIELQDYLNLEKQNRKTFLSDDSTQASNNNSRNKSGLFANLNNNNNFNVDPFNNFNNNNFNNNLFNNNSFNQKRINPFEDPDSYPQWYQKLQEQLKEKMEYEQQLQKELESEENIQKIHKEPILQENQQYLRMQEKLKTMAQNQISERLKIFDQNYFILLERERINQSEFIKKQHEAKTSFKGIIHKKIPSNLMDTHIMAVAEQQLNSGIYHLEARNLKLL</sequence>
<dbReference type="AlphaFoldDB" id="A0A0V0QCB5"/>
<feature type="compositionally biased region" description="Polar residues" evidence="2">
    <location>
        <begin position="1"/>
        <end position="15"/>
    </location>
</feature>
<feature type="coiled-coil region" evidence="1">
    <location>
        <begin position="631"/>
        <end position="658"/>
    </location>
</feature>
<feature type="region of interest" description="Disordered" evidence="2">
    <location>
        <begin position="48"/>
        <end position="67"/>
    </location>
</feature>
<evidence type="ECO:0000256" key="1">
    <source>
        <dbReference type="SAM" id="Coils"/>
    </source>
</evidence>
<protein>
    <submittedName>
        <fullName evidence="3">Uncharacterized protein</fullName>
    </submittedName>
</protein>
<feature type="compositionally biased region" description="Low complexity" evidence="2">
    <location>
        <begin position="101"/>
        <end position="147"/>
    </location>
</feature>
<gene>
    <name evidence="3" type="ORF">PPERSA_10967</name>
</gene>
<evidence type="ECO:0000313" key="3">
    <source>
        <dbReference type="EMBL" id="KRW99848.1"/>
    </source>
</evidence>
<feature type="compositionally biased region" description="Basic and acidic residues" evidence="2">
    <location>
        <begin position="191"/>
        <end position="218"/>
    </location>
</feature>
<feature type="region of interest" description="Disordered" evidence="2">
    <location>
        <begin position="1"/>
        <end position="37"/>
    </location>
</feature>
<comment type="caution">
    <text evidence="3">The sequence shown here is derived from an EMBL/GenBank/DDBJ whole genome shotgun (WGS) entry which is preliminary data.</text>
</comment>
<reference evidence="3 4" key="1">
    <citation type="journal article" date="2015" name="Sci. Rep.">
        <title>Genome of the facultative scuticociliatosis pathogen Pseudocohnilembus persalinus provides insight into its virulence through horizontal gene transfer.</title>
        <authorList>
            <person name="Xiong J."/>
            <person name="Wang G."/>
            <person name="Cheng J."/>
            <person name="Tian M."/>
            <person name="Pan X."/>
            <person name="Warren A."/>
            <person name="Jiang C."/>
            <person name="Yuan D."/>
            <person name="Miao W."/>
        </authorList>
    </citation>
    <scope>NUCLEOTIDE SEQUENCE [LARGE SCALE GENOMIC DNA]</scope>
    <source>
        <strain evidence="3">36N120E</strain>
    </source>
</reference>
<proteinExistence type="predicted"/>
<feature type="compositionally biased region" description="Polar residues" evidence="2">
    <location>
        <begin position="81"/>
        <end position="93"/>
    </location>
</feature>
<evidence type="ECO:0000313" key="4">
    <source>
        <dbReference type="Proteomes" id="UP000054937"/>
    </source>
</evidence>
<organism evidence="3 4">
    <name type="scientific">Pseudocohnilembus persalinus</name>
    <name type="common">Ciliate</name>
    <dbReference type="NCBI Taxonomy" id="266149"/>
    <lineage>
        <taxon>Eukaryota</taxon>
        <taxon>Sar</taxon>
        <taxon>Alveolata</taxon>
        <taxon>Ciliophora</taxon>
        <taxon>Intramacronucleata</taxon>
        <taxon>Oligohymenophorea</taxon>
        <taxon>Scuticociliatia</taxon>
        <taxon>Philasterida</taxon>
        <taxon>Pseudocohnilembidae</taxon>
        <taxon>Pseudocohnilembus</taxon>
    </lineage>
</organism>
<feature type="region of interest" description="Disordered" evidence="2">
    <location>
        <begin position="74"/>
        <end position="147"/>
    </location>
</feature>
<dbReference type="Proteomes" id="UP000054937">
    <property type="component" value="Unassembled WGS sequence"/>
</dbReference>
<evidence type="ECO:0000256" key="2">
    <source>
        <dbReference type="SAM" id="MobiDB-lite"/>
    </source>
</evidence>